<reference evidence="2 3" key="1">
    <citation type="journal article" date="2020" name="Int. J. Syst. Evol. Microbiol.">
        <title>Reclassification of Streptomyces castelarensis and Streptomyces sporoclivatus as later heterotypic synonyms of Streptomyces antimycoticus.</title>
        <authorList>
            <person name="Komaki H."/>
            <person name="Tamura T."/>
        </authorList>
    </citation>
    <scope>NUCLEOTIDE SEQUENCE [LARGE SCALE GENOMIC DNA]</scope>
    <source>
        <strain evidence="2 3">NBRC 12839</strain>
    </source>
</reference>
<dbReference type="AlphaFoldDB" id="A0A4D4KGK9"/>
<evidence type="ECO:0000313" key="2">
    <source>
        <dbReference type="EMBL" id="GDY48095.1"/>
    </source>
</evidence>
<dbReference type="InterPro" id="IPR007061">
    <property type="entry name" value="MST-like"/>
</dbReference>
<feature type="region of interest" description="Disordered" evidence="1">
    <location>
        <begin position="1"/>
        <end position="26"/>
    </location>
</feature>
<evidence type="ECO:0008006" key="4">
    <source>
        <dbReference type="Google" id="ProtNLM"/>
    </source>
</evidence>
<protein>
    <recommendedName>
        <fullName evidence="4">Mini-circle protein</fullName>
    </recommendedName>
</protein>
<evidence type="ECO:0000313" key="3">
    <source>
        <dbReference type="Proteomes" id="UP000299290"/>
    </source>
</evidence>
<accession>A0A4D4KGK9</accession>
<proteinExistence type="predicted"/>
<dbReference type="Pfam" id="PF04978">
    <property type="entry name" value="MST"/>
    <property type="match status" value="1"/>
</dbReference>
<organism evidence="2 3">
    <name type="scientific">Streptomyces antimycoticus</name>
    <dbReference type="NCBI Taxonomy" id="68175"/>
    <lineage>
        <taxon>Bacteria</taxon>
        <taxon>Bacillati</taxon>
        <taxon>Actinomycetota</taxon>
        <taxon>Actinomycetes</taxon>
        <taxon>Kitasatosporales</taxon>
        <taxon>Streptomycetaceae</taxon>
        <taxon>Streptomyces</taxon>
        <taxon>Streptomyces violaceusniger group</taxon>
    </lineage>
</organism>
<keyword evidence="3" id="KW-1185">Reference proteome</keyword>
<comment type="caution">
    <text evidence="2">The sequence shown here is derived from an EMBL/GenBank/DDBJ whole genome shotgun (WGS) entry which is preliminary data.</text>
</comment>
<name>A0A4D4KGK9_9ACTN</name>
<evidence type="ECO:0000256" key="1">
    <source>
        <dbReference type="SAM" id="MobiDB-lite"/>
    </source>
</evidence>
<dbReference type="InterPro" id="IPR034660">
    <property type="entry name" value="DinB/YfiT-like"/>
</dbReference>
<gene>
    <name evidence="2" type="ORF">SANT12839_089770</name>
</gene>
<sequence>MHESSAQRSRTRRKETGPPATGADEKATLRGFLDYLRNSVADKAAGVPEPQVRTGGVPSGTSLLGLLKHLAFVERFYFLGEDAGDWPATMRPSAQDTLDGVLADYRKTIERANRVIDACPDLALPAPRAPRRGSAPSMRWVLVHMIEETGRHAGHADILREQIDGSTGR</sequence>
<dbReference type="Gene3D" id="1.20.120.450">
    <property type="entry name" value="dinb family like domain"/>
    <property type="match status" value="1"/>
</dbReference>
<dbReference type="SUPFAM" id="SSF109854">
    <property type="entry name" value="DinB/YfiT-like putative metalloenzymes"/>
    <property type="match status" value="1"/>
</dbReference>
<dbReference type="Proteomes" id="UP000299290">
    <property type="component" value="Unassembled WGS sequence"/>
</dbReference>
<dbReference type="RefSeq" id="WP_137969099.1">
    <property type="nucleotide sequence ID" value="NZ_BJHV01000001.1"/>
</dbReference>
<dbReference type="EMBL" id="BJHV01000001">
    <property type="protein sequence ID" value="GDY48095.1"/>
    <property type="molecule type" value="Genomic_DNA"/>
</dbReference>